<keyword evidence="2" id="KW-1185">Reference proteome</keyword>
<comment type="caution">
    <text evidence="1">The sequence shown here is derived from an EMBL/GenBank/DDBJ whole genome shotgun (WGS) entry which is preliminary data.</text>
</comment>
<sequence>MPPVFPNGWIPVALSSEVEPNKVISLSVLGVELVAFRTKDGTARVMDAYCPHLGAHLGVMGRMVEDCIECPFHGWRFRGVDGVCAYVPYSSKTPEFAKVKTWQVKEVYGLVLVWYHADGEDPTWDMVEEDGCPIGQRKRTGLWERRVFAHIQDIAENGADASHFNHLHKASTFVGQEEYARVSGDSWACRVLSFEYDVKWNECGVKSTAATDLHIKLFGRKCFTYQIYFWQLGPAVNVVRAKGLYGDLLYVLSFTPQGPLDLRIAIQTFGDTSLLWPARKFMESATGIMLDRDIIVWNRKAFLQRPLLVKEDHAIRSFRKWYSQFYSSKSLKWQEVKEKTLYWPVFSKYRSNESRISSILAASPSGRAQPSRLDGLDAGGRRLSALFLSSVK</sequence>
<reference evidence="1 2" key="1">
    <citation type="journal article" date="2020" name="Cell">
        <title>Large-Scale Comparative Analyses of Tick Genomes Elucidate Their Genetic Diversity and Vector Capacities.</title>
        <authorList>
            <consortium name="Tick Genome and Microbiome Consortium (TIGMIC)"/>
            <person name="Jia N."/>
            <person name="Wang J."/>
            <person name="Shi W."/>
            <person name="Du L."/>
            <person name="Sun Y."/>
            <person name="Zhan W."/>
            <person name="Jiang J.F."/>
            <person name="Wang Q."/>
            <person name="Zhang B."/>
            <person name="Ji P."/>
            <person name="Bell-Sakyi L."/>
            <person name="Cui X.M."/>
            <person name="Yuan T.T."/>
            <person name="Jiang B.G."/>
            <person name="Yang W.F."/>
            <person name="Lam T.T."/>
            <person name="Chang Q.C."/>
            <person name="Ding S.J."/>
            <person name="Wang X.J."/>
            <person name="Zhu J.G."/>
            <person name="Ruan X.D."/>
            <person name="Zhao L."/>
            <person name="Wei J.T."/>
            <person name="Ye R.Z."/>
            <person name="Que T.C."/>
            <person name="Du C.H."/>
            <person name="Zhou Y.H."/>
            <person name="Cheng J.X."/>
            <person name="Dai P.F."/>
            <person name="Guo W.B."/>
            <person name="Han X.H."/>
            <person name="Huang E.J."/>
            <person name="Li L.F."/>
            <person name="Wei W."/>
            <person name="Gao Y.C."/>
            <person name="Liu J.Z."/>
            <person name="Shao H.Z."/>
            <person name="Wang X."/>
            <person name="Wang C.C."/>
            <person name="Yang T.C."/>
            <person name="Huo Q.B."/>
            <person name="Li W."/>
            <person name="Chen H.Y."/>
            <person name="Chen S.E."/>
            <person name="Zhou L.G."/>
            <person name="Ni X.B."/>
            <person name="Tian J.H."/>
            <person name="Sheng Y."/>
            <person name="Liu T."/>
            <person name="Pan Y.S."/>
            <person name="Xia L.Y."/>
            <person name="Li J."/>
            <person name="Zhao F."/>
            <person name="Cao W.C."/>
        </authorList>
    </citation>
    <scope>NUCLEOTIDE SEQUENCE [LARGE SCALE GENOMIC DNA]</scope>
    <source>
        <strain evidence="1">Iper-2018</strain>
    </source>
</reference>
<accession>A0AC60PB63</accession>
<protein>
    <submittedName>
        <fullName evidence="1">Uncharacterized protein</fullName>
    </submittedName>
</protein>
<gene>
    <name evidence="1" type="ORF">HPB47_006146</name>
</gene>
<evidence type="ECO:0000313" key="2">
    <source>
        <dbReference type="Proteomes" id="UP000805193"/>
    </source>
</evidence>
<proteinExistence type="predicted"/>
<evidence type="ECO:0000313" key="1">
    <source>
        <dbReference type="EMBL" id="KAG0416782.1"/>
    </source>
</evidence>
<dbReference type="Proteomes" id="UP000805193">
    <property type="component" value="Unassembled WGS sequence"/>
</dbReference>
<name>A0AC60PB63_IXOPE</name>
<organism evidence="1 2">
    <name type="scientific">Ixodes persulcatus</name>
    <name type="common">Taiga tick</name>
    <dbReference type="NCBI Taxonomy" id="34615"/>
    <lineage>
        <taxon>Eukaryota</taxon>
        <taxon>Metazoa</taxon>
        <taxon>Ecdysozoa</taxon>
        <taxon>Arthropoda</taxon>
        <taxon>Chelicerata</taxon>
        <taxon>Arachnida</taxon>
        <taxon>Acari</taxon>
        <taxon>Parasitiformes</taxon>
        <taxon>Ixodida</taxon>
        <taxon>Ixodoidea</taxon>
        <taxon>Ixodidae</taxon>
        <taxon>Ixodinae</taxon>
        <taxon>Ixodes</taxon>
    </lineage>
</organism>
<dbReference type="EMBL" id="JABSTQ010010921">
    <property type="protein sequence ID" value="KAG0416782.1"/>
    <property type="molecule type" value="Genomic_DNA"/>
</dbReference>